<protein>
    <submittedName>
        <fullName evidence="1">Uncharacterized protein</fullName>
    </submittedName>
</protein>
<sequence>MDSEKKDSVKFSLADNIYTFGVWVQEVQYCIRILRECREANKEIDVRAFLNLRLSCGIDGQFPEMKKMWNSIPEEDQPEWYSLLQLYHEISQLEELAQIPFG</sequence>
<gene>
    <name evidence="1" type="ORF">NCTC12204_02797</name>
</gene>
<comment type="caution">
    <text evidence="1">The sequence shown here is derived from an EMBL/GenBank/DDBJ whole genome shotgun (WGS) entry which is preliminary data.</text>
</comment>
<evidence type="ECO:0000313" key="1">
    <source>
        <dbReference type="EMBL" id="VTQ74158.1"/>
    </source>
</evidence>
<reference evidence="1 2" key="1">
    <citation type="submission" date="2019-05" db="EMBL/GenBank/DDBJ databases">
        <authorList>
            <consortium name="Pathogen Informatics"/>
        </authorList>
    </citation>
    <scope>NUCLEOTIDE SEQUENCE [LARGE SCALE GENOMIC DNA]</scope>
    <source>
        <strain evidence="1 2">NCTC12204</strain>
    </source>
</reference>
<accession>A0A7Z9AYF4</accession>
<evidence type="ECO:0000313" key="2">
    <source>
        <dbReference type="Proteomes" id="UP000352698"/>
    </source>
</evidence>
<name>A0A7Z9AYF4_ENTHR</name>
<proteinExistence type="predicted"/>
<dbReference type="AlphaFoldDB" id="A0A7Z9AYF4"/>
<dbReference type="Proteomes" id="UP000352698">
    <property type="component" value="Unassembled WGS sequence"/>
</dbReference>
<dbReference type="RefSeq" id="WP_010738565.1">
    <property type="nucleotide sequence ID" value="NZ_CABEEP010000003.1"/>
</dbReference>
<organism evidence="1 2">
    <name type="scientific">Enterococcus hirae</name>
    <dbReference type="NCBI Taxonomy" id="1354"/>
    <lineage>
        <taxon>Bacteria</taxon>
        <taxon>Bacillati</taxon>
        <taxon>Bacillota</taxon>
        <taxon>Bacilli</taxon>
        <taxon>Lactobacillales</taxon>
        <taxon>Enterococcaceae</taxon>
        <taxon>Enterococcus</taxon>
    </lineage>
</organism>
<dbReference type="EMBL" id="CABEEP010000003">
    <property type="protein sequence ID" value="VTQ74158.1"/>
    <property type="molecule type" value="Genomic_DNA"/>
</dbReference>